<protein>
    <submittedName>
        <fullName evidence="2">Uncharacterized protein</fullName>
    </submittedName>
</protein>
<keyword evidence="1" id="KW-0732">Signal</keyword>
<evidence type="ECO:0000256" key="1">
    <source>
        <dbReference type="SAM" id="SignalP"/>
    </source>
</evidence>
<dbReference type="InterPro" id="IPR058513">
    <property type="entry name" value="DUF8200"/>
</dbReference>
<dbReference type="EMBL" id="JAIGNQ010000001">
    <property type="protein sequence ID" value="MBX7486896.1"/>
    <property type="molecule type" value="Genomic_DNA"/>
</dbReference>
<comment type="caution">
    <text evidence="2">The sequence shown here is derived from an EMBL/GenBank/DDBJ whole genome shotgun (WGS) entry which is preliminary data.</text>
</comment>
<proteinExistence type="predicted"/>
<dbReference type="Pfam" id="PF26624">
    <property type="entry name" value="DUF8200"/>
    <property type="match status" value="1"/>
</dbReference>
<dbReference type="NCBIfam" id="NF047636">
    <property type="entry name" value="CC_3452_fam"/>
    <property type="match status" value="1"/>
</dbReference>
<dbReference type="InterPro" id="IPR058067">
    <property type="entry name" value="CC_3452-like"/>
</dbReference>
<feature type="signal peptide" evidence="1">
    <location>
        <begin position="1"/>
        <end position="35"/>
    </location>
</feature>
<dbReference type="RefSeq" id="WP_221596194.1">
    <property type="nucleotide sequence ID" value="NZ_JAIGNQ010000001.1"/>
</dbReference>
<organism evidence="2 3">
    <name type="scientific">Qipengyuania pacifica</name>
    <dbReference type="NCBI Taxonomy" id="2860199"/>
    <lineage>
        <taxon>Bacteria</taxon>
        <taxon>Pseudomonadati</taxon>
        <taxon>Pseudomonadota</taxon>
        <taxon>Alphaproteobacteria</taxon>
        <taxon>Sphingomonadales</taxon>
        <taxon>Erythrobacteraceae</taxon>
        <taxon>Qipengyuania</taxon>
    </lineage>
</organism>
<gene>
    <name evidence="2" type="ORF">K3177_00055</name>
</gene>
<feature type="chain" id="PRO_5046977409" evidence="1">
    <location>
        <begin position="36"/>
        <end position="113"/>
    </location>
</feature>
<keyword evidence="3" id="KW-1185">Reference proteome</keyword>
<dbReference type="Proteomes" id="UP000776651">
    <property type="component" value="Unassembled WGS sequence"/>
</dbReference>
<evidence type="ECO:0000313" key="2">
    <source>
        <dbReference type="EMBL" id="MBX7486896.1"/>
    </source>
</evidence>
<sequence>MATLSRSTNVGALAAAFAYTTLTFGAAIAPSSAEAKSGSMFYTVELAQPVTKTSTTIAGGVAWACKGTTCVAQKSNSRPLRVCRELQREHGQITSFTAKDEALDADNLAKCNA</sequence>
<accession>A0ABS7JAB2</accession>
<reference evidence="2 3" key="1">
    <citation type="submission" date="2021-08" db="EMBL/GenBank/DDBJ databases">
        <title>Comparative Genomics Analysis of the Genus Qipengyuania Reveals Extensive Genetic Diversity and Metabolic Versatility, Including the Description of Fifteen Novel Species.</title>
        <authorList>
            <person name="Liu Y."/>
        </authorList>
    </citation>
    <scope>NUCLEOTIDE SEQUENCE [LARGE SCALE GENOMIC DNA]</scope>
    <source>
        <strain evidence="2 3">GH25</strain>
    </source>
</reference>
<name>A0ABS7JAB2_9SPHN</name>
<evidence type="ECO:0000313" key="3">
    <source>
        <dbReference type="Proteomes" id="UP000776651"/>
    </source>
</evidence>